<dbReference type="KEGG" id="cgy:CGLY_14285"/>
<dbReference type="OrthoDB" id="4422408at2"/>
<feature type="region of interest" description="Disordered" evidence="1">
    <location>
        <begin position="1"/>
        <end position="53"/>
    </location>
</feature>
<keyword evidence="2" id="KW-0812">Transmembrane</keyword>
<dbReference type="Proteomes" id="UP000023703">
    <property type="component" value="Chromosome"/>
</dbReference>
<evidence type="ECO:0000313" key="4">
    <source>
        <dbReference type="Proteomes" id="UP000023703"/>
    </source>
</evidence>
<keyword evidence="2" id="KW-1133">Transmembrane helix</keyword>
<reference evidence="3 4" key="1">
    <citation type="journal article" date="2015" name="Int. J. Syst. Evol. Microbiol.">
        <title>Revisiting Corynebacterium glyciniphilum (ex Kubota et al., 1972) sp. nov., nom. rev., isolated from putrefied banana.</title>
        <authorList>
            <person name="Al-Dilaimi A."/>
            <person name="Bednarz H."/>
            <person name="Lomker A."/>
            <person name="Niehaus K."/>
            <person name="Kalinowski J."/>
            <person name="Ruckert C."/>
        </authorList>
    </citation>
    <scope>NUCLEOTIDE SEQUENCE [LARGE SCALE GENOMIC DNA]</scope>
    <source>
        <strain evidence="3">AJ 3170</strain>
    </source>
</reference>
<keyword evidence="2" id="KW-0472">Membrane</keyword>
<dbReference type="STRING" id="1404245.CGLY_14285"/>
<name>X5ED57_9CORY</name>
<dbReference type="RefSeq" id="WP_052540290.1">
    <property type="nucleotide sequence ID" value="NZ_CP006842.1"/>
</dbReference>
<dbReference type="HOGENOM" id="CLU_058821_1_0_11"/>
<sequence length="271" mass="28788">MKLPKPFSRRRNADASTSIPASDVESAESAGSADVGDDELSPESKEALKGIADLDEPDGKLARQFFKAVDKASEVQAPAIEKYVNHIQRRHGRKSVARQQKVIDRHFRTLATGTGAGTGALAFFPGIGTLLSMGAAGGEALGVVEVFALYTLSSARLRGIDISHREARRRLILFSIAGAAGNEAVSAASGAKGIGGLRKLGDASDAEKRNINSRLGRIAFRQLRRRMAGAAFAKMLPLGIGAVLGARANRKLAHMMIRHTHAVLSETGKRD</sequence>
<gene>
    <name evidence="3" type="ORF">CGLY_14285</name>
</gene>
<dbReference type="AlphaFoldDB" id="X5ED57"/>
<protein>
    <submittedName>
        <fullName evidence="3">Putative membrane protein</fullName>
    </submittedName>
</protein>
<proteinExistence type="predicted"/>
<feature type="transmembrane region" description="Helical" evidence="2">
    <location>
        <begin position="227"/>
        <end position="246"/>
    </location>
</feature>
<evidence type="ECO:0000256" key="2">
    <source>
        <dbReference type="SAM" id="Phobius"/>
    </source>
</evidence>
<dbReference type="EMBL" id="CP006842">
    <property type="protein sequence ID" value="AHW65295.1"/>
    <property type="molecule type" value="Genomic_DNA"/>
</dbReference>
<dbReference type="eggNOG" id="COG1540">
    <property type="taxonomic scope" value="Bacteria"/>
</dbReference>
<keyword evidence="4" id="KW-1185">Reference proteome</keyword>
<organism evidence="3 4">
    <name type="scientific">Corynebacterium glyciniphilum AJ 3170</name>
    <dbReference type="NCBI Taxonomy" id="1404245"/>
    <lineage>
        <taxon>Bacteria</taxon>
        <taxon>Bacillati</taxon>
        <taxon>Actinomycetota</taxon>
        <taxon>Actinomycetes</taxon>
        <taxon>Mycobacteriales</taxon>
        <taxon>Corynebacteriaceae</taxon>
        <taxon>Corynebacterium</taxon>
    </lineage>
</organism>
<accession>X5ED57</accession>
<evidence type="ECO:0000313" key="3">
    <source>
        <dbReference type="EMBL" id="AHW65295.1"/>
    </source>
</evidence>
<evidence type="ECO:0000256" key="1">
    <source>
        <dbReference type="SAM" id="MobiDB-lite"/>
    </source>
</evidence>